<feature type="compositionally biased region" description="Polar residues" evidence="1">
    <location>
        <begin position="81"/>
        <end position="92"/>
    </location>
</feature>
<dbReference type="AlphaFoldDB" id="A0A4Y9YX42"/>
<feature type="domain" description="F-box" evidence="2">
    <location>
        <begin position="102"/>
        <end position="151"/>
    </location>
</feature>
<evidence type="ECO:0000313" key="4">
    <source>
        <dbReference type="Proteomes" id="UP000298327"/>
    </source>
</evidence>
<dbReference type="PROSITE" id="PS50181">
    <property type="entry name" value="FBOX"/>
    <property type="match status" value="1"/>
</dbReference>
<feature type="region of interest" description="Disordered" evidence="1">
    <location>
        <begin position="69"/>
        <end position="97"/>
    </location>
</feature>
<evidence type="ECO:0000313" key="3">
    <source>
        <dbReference type="EMBL" id="TFY66278.1"/>
    </source>
</evidence>
<dbReference type="Proteomes" id="UP000298327">
    <property type="component" value="Unassembled WGS sequence"/>
</dbReference>
<proteinExistence type="predicted"/>
<protein>
    <recommendedName>
        <fullName evidence="2">F-box domain-containing protein</fullName>
    </recommendedName>
</protein>
<evidence type="ECO:0000259" key="2">
    <source>
        <dbReference type="PROSITE" id="PS50181"/>
    </source>
</evidence>
<dbReference type="OrthoDB" id="2322499at2759"/>
<dbReference type="SMART" id="SM00256">
    <property type="entry name" value="FBOX"/>
    <property type="match status" value="1"/>
</dbReference>
<dbReference type="STRING" id="205917.A0A4Y9YX42"/>
<accession>A0A4Y9YX42</accession>
<dbReference type="Pfam" id="PF00646">
    <property type="entry name" value="F-box"/>
    <property type="match status" value="1"/>
</dbReference>
<sequence>MYLPLPSYAPATSFNAILQTPSQNSVETMDTPPPPMFVQWTVTGSHPGTSTVEDDEWFFSEDDDILGVSRRKPVKRKRTKASQSGSPSTSRRTAPEKNDVCLKDMLEMPLDALFEIFSHLAPADLLQLARTSKNLRSMLLSRKTCFLWKRARNQVPGPAVPDPPDDVSEPSWAHLIFGGPFCYNCDAKGATRVDFALRRRLCKTCMAEGLVISGKFQDKFPEMPSAMLDMVPYTNVGRWGSGTAGERKYYWGPDIHNMYQDMVIEMATSTSSSDFYERKVSAAQEAVASSRRFDQWVSDVALWRAENIKAAKSMRKDEITRRCLAMGYDSADLESSEFSKLPAVCSEKPVTEKAWSCIRVKLASWLADARQKRVHRLRLQKVEEIYDNLTGSFVPFQLCYLPSATRAATLPCFQDLMQKDPREEISNSLWDEAAHNLHNCLTEWANETRERFVAMLPPGNYEPTLPMEFTSRNAPAAEVQAARKSLKTFAGPLELAISVFSTDAGGMPRILVGREYCNAWRGTEKGDIPKDLKFKFYQGGSDIAARTVTLAGMNPETTTALMMDQELLYFQCTECNIDKDKKCAYLWRYWVNPSPAHHHPLSQLELVDLESVTLLDVEEYETPRSYGWPIASPECVLCNRCGFSDYKESVILEHLHSAHGLATAVEDEDFFRRSHPGHPQEQRQAGKLIFQSSEPEPVTAVPLKQESSSSATDLSASP</sequence>
<reference evidence="3 4" key="1">
    <citation type="submission" date="2019-02" db="EMBL/GenBank/DDBJ databases">
        <title>Genome sequencing of the rare red list fungi Dentipellis fragilis.</title>
        <authorList>
            <person name="Buettner E."/>
            <person name="Kellner H."/>
        </authorList>
    </citation>
    <scope>NUCLEOTIDE SEQUENCE [LARGE SCALE GENOMIC DNA]</scope>
    <source>
        <strain evidence="3 4">DSM 105465</strain>
    </source>
</reference>
<feature type="compositionally biased region" description="Basic residues" evidence="1">
    <location>
        <begin position="69"/>
        <end position="80"/>
    </location>
</feature>
<feature type="compositionally biased region" description="Low complexity" evidence="1">
    <location>
        <begin position="707"/>
        <end position="718"/>
    </location>
</feature>
<evidence type="ECO:0000256" key="1">
    <source>
        <dbReference type="SAM" id="MobiDB-lite"/>
    </source>
</evidence>
<dbReference type="EMBL" id="SEOQ01000261">
    <property type="protein sequence ID" value="TFY66278.1"/>
    <property type="molecule type" value="Genomic_DNA"/>
</dbReference>
<dbReference type="SUPFAM" id="SSF81383">
    <property type="entry name" value="F-box domain"/>
    <property type="match status" value="1"/>
</dbReference>
<comment type="caution">
    <text evidence="3">The sequence shown here is derived from an EMBL/GenBank/DDBJ whole genome shotgun (WGS) entry which is preliminary data.</text>
</comment>
<keyword evidence="4" id="KW-1185">Reference proteome</keyword>
<dbReference type="CDD" id="cd09917">
    <property type="entry name" value="F-box_SF"/>
    <property type="match status" value="1"/>
</dbReference>
<dbReference type="InterPro" id="IPR036047">
    <property type="entry name" value="F-box-like_dom_sf"/>
</dbReference>
<organism evidence="3 4">
    <name type="scientific">Dentipellis fragilis</name>
    <dbReference type="NCBI Taxonomy" id="205917"/>
    <lineage>
        <taxon>Eukaryota</taxon>
        <taxon>Fungi</taxon>
        <taxon>Dikarya</taxon>
        <taxon>Basidiomycota</taxon>
        <taxon>Agaricomycotina</taxon>
        <taxon>Agaricomycetes</taxon>
        <taxon>Russulales</taxon>
        <taxon>Hericiaceae</taxon>
        <taxon>Dentipellis</taxon>
    </lineage>
</organism>
<dbReference type="InterPro" id="IPR001810">
    <property type="entry name" value="F-box_dom"/>
</dbReference>
<name>A0A4Y9YX42_9AGAM</name>
<gene>
    <name evidence="3" type="ORF">EVG20_g4812</name>
</gene>
<feature type="region of interest" description="Disordered" evidence="1">
    <location>
        <begin position="673"/>
        <end position="718"/>
    </location>
</feature>